<accession>A0ABW7WF54</accession>
<feature type="domain" description="SCO6045-like C-terminal" evidence="1">
    <location>
        <begin position="17"/>
        <end position="98"/>
    </location>
</feature>
<gene>
    <name evidence="2" type="ORF">ACH47G_13960</name>
</gene>
<comment type="caution">
    <text evidence="2">The sequence shown here is derived from an EMBL/GenBank/DDBJ whole genome shotgun (WGS) entry which is preliminary data.</text>
</comment>
<evidence type="ECO:0000259" key="1">
    <source>
        <dbReference type="Pfam" id="PF26136"/>
    </source>
</evidence>
<dbReference type="InterPro" id="IPR058711">
    <property type="entry name" value="SCO6045-like_C"/>
</dbReference>
<dbReference type="EMBL" id="JBIRXV010000002">
    <property type="protein sequence ID" value="MFI2321587.1"/>
    <property type="molecule type" value="Genomic_DNA"/>
</dbReference>
<evidence type="ECO:0000313" key="2">
    <source>
        <dbReference type="EMBL" id="MFI2321587.1"/>
    </source>
</evidence>
<reference evidence="2 3" key="1">
    <citation type="submission" date="2024-10" db="EMBL/GenBank/DDBJ databases">
        <title>The Natural Products Discovery Center: Release of the First 8490 Sequenced Strains for Exploring Actinobacteria Biosynthetic Diversity.</title>
        <authorList>
            <person name="Kalkreuter E."/>
            <person name="Kautsar S.A."/>
            <person name="Yang D."/>
            <person name="Bader C.D."/>
            <person name="Teijaro C.N."/>
            <person name="Fluegel L."/>
            <person name="Davis C.M."/>
            <person name="Simpson J.R."/>
            <person name="Lauterbach L."/>
            <person name="Steele A.D."/>
            <person name="Gui C."/>
            <person name="Meng S."/>
            <person name="Li G."/>
            <person name="Viehrig K."/>
            <person name="Ye F."/>
            <person name="Su P."/>
            <person name="Kiefer A.F."/>
            <person name="Nichols A."/>
            <person name="Cepeda A.J."/>
            <person name="Yan W."/>
            <person name="Fan B."/>
            <person name="Jiang Y."/>
            <person name="Adhikari A."/>
            <person name="Zheng C.-J."/>
            <person name="Schuster L."/>
            <person name="Cowan T.M."/>
            <person name="Smanski M.J."/>
            <person name="Chevrette M.G."/>
            <person name="De Carvalho L.P.S."/>
            <person name="Shen B."/>
        </authorList>
    </citation>
    <scope>NUCLEOTIDE SEQUENCE [LARGE SCALE GENOMIC DNA]</scope>
    <source>
        <strain evidence="2 3">NPDC019626</strain>
    </source>
</reference>
<dbReference type="Proteomes" id="UP001611450">
    <property type="component" value="Unassembled WGS sequence"/>
</dbReference>
<evidence type="ECO:0000313" key="3">
    <source>
        <dbReference type="Proteomes" id="UP001611450"/>
    </source>
</evidence>
<sequence length="126" mass="13338">MSDASGPARPPDGATLAQRQAALVRALVAGTAVPPGFDAEAVGAAADALLRKRAGEVARRFPLLAHACHGDFTARFTAWARNHPKTTTSADAAAFASATGIDWPTTPHRRVRRRWLPRYRASGGAR</sequence>
<proteinExistence type="predicted"/>
<name>A0ABW7WF54_9NOCA</name>
<dbReference type="RefSeq" id="WP_396947721.1">
    <property type="nucleotide sequence ID" value="NZ_JBIRXV010000002.1"/>
</dbReference>
<protein>
    <recommendedName>
        <fullName evidence="1">SCO6045-like C-terminal domain-containing protein</fullName>
    </recommendedName>
</protein>
<organism evidence="2 3">
    <name type="scientific">Nocardia beijingensis</name>
    <dbReference type="NCBI Taxonomy" id="95162"/>
    <lineage>
        <taxon>Bacteria</taxon>
        <taxon>Bacillati</taxon>
        <taxon>Actinomycetota</taxon>
        <taxon>Actinomycetes</taxon>
        <taxon>Mycobacteriales</taxon>
        <taxon>Nocardiaceae</taxon>
        <taxon>Nocardia</taxon>
    </lineage>
</organism>
<dbReference type="Pfam" id="PF26136">
    <property type="entry name" value="SCO6045_C"/>
    <property type="match status" value="1"/>
</dbReference>
<keyword evidence="3" id="KW-1185">Reference proteome</keyword>